<proteinExistence type="predicted"/>
<evidence type="ECO:0000313" key="1">
    <source>
        <dbReference type="EMBL" id="SCW09746.1"/>
    </source>
</evidence>
<comment type="caution">
    <text evidence="1">The sequence shown here is derived from an EMBL/GenBank/DDBJ whole genome shotgun (WGS) entry which is preliminary data.</text>
</comment>
<name>A0AB74EN56_NEIGO</name>
<protein>
    <submittedName>
        <fullName evidence="1">Uncharacterized protein</fullName>
    </submittedName>
</protein>
<accession>A0AB74EN56</accession>
<reference evidence="1 2" key="1">
    <citation type="submission" date="2016-09" db="EMBL/GenBank/DDBJ databases">
        <authorList>
            <person name="Kumanski S."/>
            <person name="Beatrice B."/>
        </authorList>
    </citation>
    <scope>NUCLEOTIDE SEQUENCE [LARGE SCALE GENOMIC DNA]</scope>
    <source>
        <strain evidence="1">Mankind</strain>
    </source>
</reference>
<sequence>MQNPDLVGQNAFYPMESVSARTEITAAVSLADRYSELTKTGTALPRPGSKGTIP</sequence>
<dbReference type="AlphaFoldDB" id="A0AB74EN56"/>
<organism evidence="1 2">
    <name type="scientific">Neisseria gonorrhoeae</name>
    <dbReference type="NCBI Taxonomy" id="485"/>
    <lineage>
        <taxon>Bacteria</taxon>
        <taxon>Pseudomonadati</taxon>
        <taxon>Pseudomonadota</taxon>
        <taxon>Betaproteobacteria</taxon>
        <taxon>Neisseriales</taxon>
        <taxon>Neisseriaceae</taxon>
        <taxon>Neisseria</taxon>
    </lineage>
</organism>
<gene>
    <name evidence="1" type="ORF">ESCNG_160014</name>
</gene>
<dbReference type="EMBL" id="FMTB01000008">
    <property type="protein sequence ID" value="SCW09746.1"/>
    <property type="molecule type" value="Genomic_DNA"/>
</dbReference>
<evidence type="ECO:0000313" key="2">
    <source>
        <dbReference type="Proteomes" id="UP000182484"/>
    </source>
</evidence>
<dbReference type="Proteomes" id="UP000182484">
    <property type="component" value="Unassembled WGS sequence"/>
</dbReference>